<dbReference type="GO" id="GO:0055052">
    <property type="term" value="C:ATP-binding cassette (ABC) transporter complex, substrate-binding subunit-containing"/>
    <property type="evidence" value="ECO:0007669"/>
    <property type="project" value="TreeGrafter"/>
</dbReference>
<evidence type="ECO:0000256" key="3">
    <source>
        <dbReference type="ARBA" id="ARBA00022729"/>
    </source>
</evidence>
<keyword evidence="5" id="KW-1185">Reference proteome</keyword>
<dbReference type="Pfam" id="PF13416">
    <property type="entry name" value="SBP_bac_8"/>
    <property type="match status" value="1"/>
</dbReference>
<dbReference type="GO" id="GO:0042956">
    <property type="term" value="P:maltodextrin transmembrane transport"/>
    <property type="evidence" value="ECO:0007669"/>
    <property type="project" value="TreeGrafter"/>
</dbReference>
<evidence type="ECO:0000313" key="5">
    <source>
        <dbReference type="Proteomes" id="UP000677082"/>
    </source>
</evidence>
<accession>A0A919W7R0</accession>
<dbReference type="AlphaFoldDB" id="A0A919W7R0"/>
<dbReference type="Gene3D" id="3.40.190.10">
    <property type="entry name" value="Periplasmic binding protein-like II"/>
    <property type="match status" value="2"/>
</dbReference>
<dbReference type="SUPFAM" id="SSF53850">
    <property type="entry name" value="Periplasmic binding protein-like II"/>
    <property type="match status" value="1"/>
</dbReference>
<dbReference type="Proteomes" id="UP000677082">
    <property type="component" value="Unassembled WGS sequence"/>
</dbReference>
<reference evidence="4 5" key="1">
    <citation type="submission" date="2021-03" db="EMBL/GenBank/DDBJ databases">
        <title>Whole genome shotgun sequence of Actinoplanes toevensis NBRC 105298.</title>
        <authorList>
            <person name="Komaki H."/>
            <person name="Tamura T."/>
        </authorList>
    </citation>
    <scope>NUCLEOTIDE SEQUENCE [LARGE SCALE GENOMIC DNA]</scope>
    <source>
        <strain evidence="4 5">NBRC 105298</strain>
    </source>
</reference>
<name>A0A919W7R0_9ACTN</name>
<dbReference type="GO" id="GO:0015768">
    <property type="term" value="P:maltose transport"/>
    <property type="evidence" value="ECO:0007669"/>
    <property type="project" value="TreeGrafter"/>
</dbReference>
<gene>
    <name evidence="4" type="ORF">Ato02nite_017090</name>
</gene>
<dbReference type="EMBL" id="BOQN01000021">
    <property type="protein sequence ID" value="GIM89916.1"/>
    <property type="molecule type" value="Genomic_DNA"/>
</dbReference>
<evidence type="ECO:0000256" key="1">
    <source>
        <dbReference type="ARBA" id="ARBA00008520"/>
    </source>
</evidence>
<keyword evidence="3" id="KW-0732">Signal</keyword>
<dbReference type="PANTHER" id="PTHR30061:SF50">
    <property type="entry name" value="MALTOSE_MALTODEXTRIN-BINDING PERIPLASMIC PROTEIN"/>
    <property type="match status" value="1"/>
</dbReference>
<dbReference type="RefSeq" id="WP_213005872.1">
    <property type="nucleotide sequence ID" value="NZ_BOQN01000021.1"/>
</dbReference>
<organism evidence="4 5">
    <name type="scientific">Paractinoplanes toevensis</name>
    <dbReference type="NCBI Taxonomy" id="571911"/>
    <lineage>
        <taxon>Bacteria</taxon>
        <taxon>Bacillati</taxon>
        <taxon>Actinomycetota</taxon>
        <taxon>Actinomycetes</taxon>
        <taxon>Micromonosporales</taxon>
        <taxon>Micromonosporaceae</taxon>
        <taxon>Paractinoplanes</taxon>
    </lineage>
</organism>
<dbReference type="PANTHER" id="PTHR30061">
    <property type="entry name" value="MALTOSE-BINDING PERIPLASMIC PROTEIN"/>
    <property type="match status" value="1"/>
</dbReference>
<comment type="similarity">
    <text evidence="1">Belongs to the bacterial solute-binding protein 1 family.</text>
</comment>
<protein>
    <submittedName>
        <fullName evidence="4">ABC transporter substrate-binding protein</fullName>
    </submittedName>
</protein>
<sequence length="430" mass="47173">MKVRPWIQDRRGRVGLAAGAAVGLVIGLATAVVVPKLMKDDEGLEPGDLVIMSSIDESKDGQRQRLLDQWNDIHGDTNRASIKPVNRDPAKAHGEMLDAPSDVDILNLDVTWTAEFAASDRIRVLNDTDLTGFLEEPLRTCKYQGSLYALPFNTDAGLLYYRTFERAGKTWPEPPTSWDEVVSDSDEAFGARLEPKMEAGYAAQLDPDSEILTVTALEAIWAAGGDVVDDSGNVVIDSDAAERGLRRLSDGLEPGSRPVILPDSRTFDEKKSTNAFGDGRVLAMRNWPVAYRDLSTKSFSYAVTTVPGKTSVLGGQNLAVSRKSGQPRAAQALIEFLTGERSQQILFEHGGLAATREIVYRDENVTTNFPYAITLLEAIRRARPRPVTPHYTEFSTEFRKVVTEAWNHDGEITPEQATRLSNALQGKVGG</sequence>
<keyword evidence="2" id="KW-0813">Transport</keyword>
<dbReference type="InterPro" id="IPR006059">
    <property type="entry name" value="SBP"/>
</dbReference>
<comment type="caution">
    <text evidence="4">The sequence shown here is derived from an EMBL/GenBank/DDBJ whole genome shotgun (WGS) entry which is preliminary data.</text>
</comment>
<evidence type="ECO:0000256" key="2">
    <source>
        <dbReference type="ARBA" id="ARBA00022448"/>
    </source>
</evidence>
<proteinExistence type="inferred from homology"/>
<dbReference type="GO" id="GO:1901982">
    <property type="term" value="F:maltose binding"/>
    <property type="evidence" value="ECO:0007669"/>
    <property type="project" value="TreeGrafter"/>
</dbReference>
<evidence type="ECO:0000313" key="4">
    <source>
        <dbReference type="EMBL" id="GIM89916.1"/>
    </source>
</evidence>